<accession>A0A4Z2D1E5</accession>
<organism evidence="2 3">
    <name type="scientific">Schistosoma japonicum</name>
    <name type="common">Blood fluke</name>
    <dbReference type="NCBI Taxonomy" id="6182"/>
    <lineage>
        <taxon>Eukaryota</taxon>
        <taxon>Metazoa</taxon>
        <taxon>Spiralia</taxon>
        <taxon>Lophotrochozoa</taxon>
        <taxon>Platyhelminthes</taxon>
        <taxon>Trematoda</taxon>
        <taxon>Digenea</taxon>
        <taxon>Strigeidida</taxon>
        <taxon>Schistosomatoidea</taxon>
        <taxon>Schistosomatidae</taxon>
        <taxon>Schistosoma</taxon>
    </lineage>
</organism>
<comment type="caution">
    <text evidence="2">The sequence shown here is derived from an EMBL/GenBank/DDBJ whole genome shotgun (WGS) entry which is preliminary data.</text>
</comment>
<proteinExistence type="predicted"/>
<evidence type="ECO:0000313" key="3">
    <source>
        <dbReference type="Proteomes" id="UP000311919"/>
    </source>
</evidence>
<sequence>MTICYYSEWTRFCLLIIAMSYQLSDFNSSCSRIDLSDSSVLFRPKASNQRSSWDGRPPRPPGRRFGGFGGCGGKDLLSISVKSKFL</sequence>
<reference evidence="2 3" key="1">
    <citation type="submission" date="2019-03" db="EMBL/GenBank/DDBJ databases">
        <title>An improved genome assembly of the fluke Schistosoma japonicum.</title>
        <authorList>
            <person name="Hu W."/>
            <person name="Luo F."/>
            <person name="Yin M."/>
            <person name="Mo X."/>
            <person name="Sun C."/>
            <person name="Wu Q."/>
            <person name="Zhu B."/>
            <person name="Xiang M."/>
            <person name="Wang J."/>
            <person name="Wang Y."/>
            <person name="Zhang T."/>
            <person name="Xu B."/>
            <person name="Zheng H."/>
            <person name="Feng Z."/>
        </authorList>
    </citation>
    <scope>NUCLEOTIDE SEQUENCE [LARGE SCALE GENOMIC DNA]</scope>
    <source>
        <strain evidence="2">HuSjv2</strain>
        <tissue evidence="2">Worms</tissue>
    </source>
</reference>
<dbReference type="EMBL" id="SKCS01000378">
    <property type="protein sequence ID" value="TNN10010.1"/>
    <property type="molecule type" value="Genomic_DNA"/>
</dbReference>
<keyword evidence="3" id="KW-1185">Reference proteome</keyword>
<name>A0A4Z2D1E5_SCHJA</name>
<dbReference type="Proteomes" id="UP000311919">
    <property type="component" value="Unassembled WGS sequence"/>
</dbReference>
<gene>
    <name evidence="2" type="ORF">EWB00_005779</name>
</gene>
<evidence type="ECO:0000256" key="1">
    <source>
        <dbReference type="SAM" id="MobiDB-lite"/>
    </source>
</evidence>
<dbReference type="AlphaFoldDB" id="A0A4Z2D1E5"/>
<protein>
    <submittedName>
        <fullName evidence="2">Uncharacterized protein</fullName>
    </submittedName>
</protein>
<feature type="region of interest" description="Disordered" evidence="1">
    <location>
        <begin position="45"/>
        <end position="69"/>
    </location>
</feature>
<evidence type="ECO:0000313" key="2">
    <source>
        <dbReference type="EMBL" id="TNN10010.1"/>
    </source>
</evidence>